<dbReference type="GO" id="GO:0071618">
    <property type="term" value="F:lysophosphatidylethanolamine acyltransferase activity"/>
    <property type="evidence" value="ECO:0007669"/>
    <property type="project" value="TreeGrafter"/>
</dbReference>
<evidence type="ECO:0000256" key="7">
    <source>
        <dbReference type="SAM" id="Phobius"/>
    </source>
</evidence>
<keyword evidence="2 7" id="KW-0812">Transmembrane</keyword>
<reference evidence="8" key="1">
    <citation type="submission" date="2021-01" db="EMBL/GenBank/DDBJ databases">
        <title>Adiantum capillus-veneris genome.</title>
        <authorList>
            <person name="Fang Y."/>
            <person name="Liao Q."/>
        </authorList>
    </citation>
    <scope>NUCLEOTIDE SEQUENCE</scope>
    <source>
        <strain evidence="8">H3</strain>
        <tissue evidence="8">Leaf</tissue>
    </source>
</reference>
<dbReference type="EMBL" id="JABFUD020000003">
    <property type="protein sequence ID" value="KAI5082130.1"/>
    <property type="molecule type" value="Genomic_DNA"/>
</dbReference>
<keyword evidence="1" id="KW-0808">Transferase</keyword>
<keyword evidence="6" id="KW-0012">Acyltransferase</keyword>
<sequence>MLFPEGTTTNGFYILPFKTGAFLAGTLVRPVILKYSYKRFSPAWDSISGVRHFILLLCQFINFLEGGLLKSDIGLKEKRIYHSFLNEYMALKGAA</sequence>
<name>A0A9D4V9V1_ADICA</name>
<proteinExistence type="predicted"/>
<keyword evidence="9" id="KW-1185">Reference proteome</keyword>
<dbReference type="PANTHER" id="PTHR23063:SF54">
    <property type="entry name" value="LYSOPHOSPHOLIPID ACYLTRANSFERASE LPEAT1"/>
    <property type="match status" value="1"/>
</dbReference>
<evidence type="ECO:0000256" key="1">
    <source>
        <dbReference type="ARBA" id="ARBA00022679"/>
    </source>
</evidence>
<feature type="transmembrane region" description="Helical" evidence="7">
    <location>
        <begin position="12"/>
        <end position="32"/>
    </location>
</feature>
<dbReference type="OrthoDB" id="272512at2759"/>
<comment type="caution">
    <text evidence="8">The sequence shown here is derived from an EMBL/GenBank/DDBJ whole genome shotgun (WGS) entry which is preliminary data.</text>
</comment>
<protein>
    <recommendedName>
        <fullName evidence="10">Phospholipid/glycerol acyltransferase domain-containing protein</fullName>
    </recommendedName>
</protein>
<evidence type="ECO:0000313" key="9">
    <source>
        <dbReference type="Proteomes" id="UP000886520"/>
    </source>
</evidence>
<keyword evidence="5 7" id="KW-0472">Membrane</keyword>
<keyword evidence="3 7" id="KW-1133">Transmembrane helix</keyword>
<dbReference type="PANTHER" id="PTHR23063">
    <property type="entry name" value="PHOSPHOLIPID ACYLTRANSFERASE"/>
    <property type="match status" value="1"/>
</dbReference>
<evidence type="ECO:0000313" key="8">
    <source>
        <dbReference type="EMBL" id="KAI5082130.1"/>
    </source>
</evidence>
<evidence type="ECO:0008006" key="10">
    <source>
        <dbReference type="Google" id="ProtNLM"/>
    </source>
</evidence>
<dbReference type="GO" id="GO:0006644">
    <property type="term" value="P:phospholipid metabolic process"/>
    <property type="evidence" value="ECO:0007669"/>
    <property type="project" value="TreeGrafter"/>
</dbReference>
<dbReference type="GO" id="GO:0005783">
    <property type="term" value="C:endoplasmic reticulum"/>
    <property type="evidence" value="ECO:0007669"/>
    <property type="project" value="TreeGrafter"/>
</dbReference>
<keyword evidence="4" id="KW-0443">Lipid metabolism</keyword>
<evidence type="ECO:0000256" key="5">
    <source>
        <dbReference type="ARBA" id="ARBA00023136"/>
    </source>
</evidence>
<dbReference type="SUPFAM" id="SSF69593">
    <property type="entry name" value="Glycerol-3-phosphate (1)-acyltransferase"/>
    <property type="match status" value="1"/>
</dbReference>
<dbReference type="Proteomes" id="UP000886520">
    <property type="component" value="Chromosome 2"/>
</dbReference>
<evidence type="ECO:0000256" key="3">
    <source>
        <dbReference type="ARBA" id="ARBA00022989"/>
    </source>
</evidence>
<evidence type="ECO:0000256" key="2">
    <source>
        <dbReference type="ARBA" id="ARBA00022692"/>
    </source>
</evidence>
<accession>A0A9D4V9V1</accession>
<gene>
    <name evidence="8" type="ORF">GOP47_0001873</name>
</gene>
<evidence type="ECO:0000256" key="4">
    <source>
        <dbReference type="ARBA" id="ARBA00023098"/>
    </source>
</evidence>
<organism evidence="8 9">
    <name type="scientific">Adiantum capillus-veneris</name>
    <name type="common">Maidenhair fern</name>
    <dbReference type="NCBI Taxonomy" id="13818"/>
    <lineage>
        <taxon>Eukaryota</taxon>
        <taxon>Viridiplantae</taxon>
        <taxon>Streptophyta</taxon>
        <taxon>Embryophyta</taxon>
        <taxon>Tracheophyta</taxon>
        <taxon>Polypodiopsida</taxon>
        <taxon>Polypodiidae</taxon>
        <taxon>Polypodiales</taxon>
        <taxon>Pteridineae</taxon>
        <taxon>Pteridaceae</taxon>
        <taxon>Vittarioideae</taxon>
        <taxon>Adiantum</taxon>
    </lineage>
</organism>
<dbReference type="AlphaFoldDB" id="A0A9D4V9V1"/>
<evidence type="ECO:0000256" key="6">
    <source>
        <dbReference type="ARBA" id="ARBA00023315"/>
    </source>
</evidence>